<dbReference type="PROSITE" id="PS50164">
    <property type="entry name" value="GIY_YIG"/>
    <property type="match status" value="1"/>
</dbReference>
<dbReference type="CDD" id="cd10456">
    <property type="entry name" value="GIY-YIG_UPF0213"/>
    <property type="match status" value="1"/>
</dbReference>
<dbReference type="InterPro" id="IPR050190">
    <property type="entry name" value="UPF0213_domain"/>
</dbReference>
<gene>
    <name evidence="3" type="ORF">N47_A08280</name>
</gene>
<protein>
    <submittedName>
        <fullName evidence="3">UPF0213 protein DVU_3309</fullName>
    </submittedName>
</protein>
<accession>E1Y8A5</accession>
<proteinExistence type="inferred from homology"/>
<dbReference type="PANTHER" id="PTHR34477:SF1">
    <property type="entry name" value="UPF0213 PROTEIN YHBQ"/>
    <property type="match status" value="1"/>
</dbReference>
<dbReference type="EMBL" id="FR695864">
    <property type="protein sequence ID" value="CBX26799.1"/>
    <property type="molecule type" value="Genomic_DNA"/>
</dbReference>
<feature type="domain" description="GIY-YIG" evidence="2">
    <location>
        <begin position="2"/>
        <end position="75"/>
    </location>
</feature>
<dbReference type="AlphaFoldDB" id="E1Y8A5"/>
<evidence type="ECO:0000313" key="3">
    <source>
        <dbReference type="EMBL" id="CBX26799.1"/>
    </source>
</evidence>
<reference evidence="3" key="1">
    <citation type="journal article" date="2011" name="Environ. Microbiol.">
        <title>Genomic insights into the metabolic potential of the polycyclic aromatic hydrocarbon degrading sulfate-reducing Deltaproteobacterium N47.</title>
        <authorList>
            <person name="Bergmann F."/>
            <person name="Selesi D."/>
            <person name="Weinmaier T."/>
            <person name="Tischler P."/>
            <person name="Rattei T."/>
            <person name="Meckenstock R.U."/>
        </authorList>
    </citation>
    <scope>NUCLEOTIDE SEQUENCE</scope>
</reference>
<dbReference type="Gene3D" id="3.40.1440.10">
    <property type="entry name" value="GIY-YIG endonuclease"/>
    <property type="match status" value="1"/>
</dbReference>
<comment type="similarity">
    <text evidence="1">Belongs to the UPF0213 family.</text>
</comment>
<sequence length="75" mass="8607">MKNWIVYLVRCTDGTLCCGVTNDLSKRIKAHNSGKGAVYTRGRFPVHLEAKSRTMTRSEALRLEILKWITKEKLL</sequence>
<dbReference type="InterPro" id="IPR000305">
    <property type="entry name" value="GIY-YIG_endonuc"/>
</dbReference>
<dbReference type="PANTHER" id="PTHR34477">
    <property type="entry name" value="UPF0213 PROTEIN YHBQ"/>
    <property type="match status" value="1"/>
</dbReference>
<name>E1Y8A5_9BACT</name>
<dbReference type="Pfam" id="PF01541">
    <property type="entry name" value="GIY-YIG"/>
    <property type="match status" value="1"/>
</dbReference>
<dbReference type="SUPFAM" id="SSF82771">
    <property type="entry name" value="GIY-YIG endonuclease"/>
    <property type="match status" value="1"/>
</dbReference>
<organism evidence="3">
    <name type="scientific">uncultured Desulfobacterium sp</name>
    <dbReference type="NCBI Taxonomy" id="201089"/>
    <lineage>
        <taxon>Bacteria</taxon>
        <taxon>Pseudomonadati</taxon>
        <taxon>Thermodesulfobacteriota</taxon>
        <taxon>Desulfobacteria</taxon>
        <taxon>Desulfobacterales</taxon>
        <taxon>Desulfobacteriaceae</taxon>
        <taxon>Desulfobacterium</taxon>
        <taxon>environmental samples</taxon>
    </lineage>
</organism>
<evidence type="ECO:0000259" key="2">
    <source>
        <dbReference type="PROSITE" id="PS50164"/>
    </source>
</evidence>
<dbReference type="InterPro" id="IPR035901">
    <property type="entry name" value="GIY-YIG_endonuc_sf"/>
</dbReference>
<evidence type="ECO:0000256" key="1">
    <source>
        <dbReference type="ARBA" id="ARBA00007435"/>
    </source>
</evidence>